<name>A0A0B0EKG2_9BACT</name>
<dbReference type="PANTHER" id="PTHR35601:SF1">
    <property type="entry name" value="TOXIN RELE"/>
    <property type="match status" value="1"/>
</dbReference>
<dbReference type="EMBL" id="JRYO01000123">
    <property type="protein sequence ID" value="KHE92501.1"/>
    <property type="molecule type" value="Genomic_DNA"/>
</dbReference>
<dbReference type="Proteomes" id="UP000030652">
    <property type="component" value="Unassembled WGS sequence"/>
</dbReference>
<evidence type="ECO:0000256" key="2">
    <source>
        <dbReference type="ARBA" id="ARBA00022649"/>
    </source>
</evidence>
<organism evidence="3 4">
    <name type="scientific">Candidatus Scalindua brodae</name>
    <dbReference type="NCBI Taxonomy" id="237368"/>
    <lineage>
        <taxon>Bacteria</taxon>
        <taxon>Pseudomonadati</taxon>
        <taxon>Planctomycetota</taxon>
        <taxon>Candidatus Brocadiia</taxon>
        <taxon>Candidatus Brocadiales</taxon>
        <taxon>Candidatus Scalinduaceae</taxon>
        <taxon>Candidatus Scalindua</taxon>
    </lineage>
</organism>
<dbReference type="Pfam" id="PF05016">
    <property type="entry name" value="ParE_toxin"/>
    <property type="match status" value="1"/>
</dbReference>
<dbReference type="InterPro" id="IPR035093">
    <property type="entry name" value="RelE/ParE_toxin_dom_sf"/>
</dbReference>
<protein>
    <submittedName>
        <fullName evidence="3">Plasmid stabilization system protein</fullName>
    </submittedName>
</protein>
<keyword evidence="2" id="KW-1277">Toxin-antitoxin system</keyword>
<dbReference type="PANTHER" id="PTHR35601">
    <property type="entry name" value="TOXIN RELE"/>
    <property type="match status" value="1"/>
</dbReference>
<evidence type="ECO:0000256" key="1">
    <source>
        <dbReference type="ARBA" id="ARBA00006226"/>
    </source>
</evidence>
<gene>
    <name evidence="3" type="ORF">SCABRO_01750</name>
</gene>
<dbReference type="AlphaFoldDB" id="A0A0B0EKG2"/>
<accession>A0A0B0EKG2</accession>
<sequence length="86" mass="10080">MYQVIVLPKALKDLSNLDKSIAKRVTDKLMWLSDKIETINPLALKSNLSGFYKLKIGGYRALYDIDHIKKIIYVHKIGHRKEIYKY</sequence>
<comment type="similarity">
    <text evidence="1">Belongs to the RelE toxin family.</text>
</comment>
<dbReference type="InterPro" id="IPR007712">
    <property type="entry name" value="RelE/ParE_toxin"/>
</dbReference>
<dbReference type="SUPFAM" id="SSF143011">
    <property type="entry name" value="RelE-like"/>
    <property type="match status" value="1"/>
</dbReference>
<comment type="caution">
    <text evidence="3">The sequence shown here is derived from an EMBL/GenBank/DDBJ whole genome shotgun (WGS) entry which is preliminary data.</text>
</comment>
<dbReference type="eggNOG" id="COG2026">
    <property type="taxonomic scope" value="Bacteria"/>
</dbReference>
<reference evidence="3 4" key="1">
    <citation type="submission" date="2014-10" db="EMBL/GenBank/DDBJ databases">
        <title>Draft genome of anammox bacterium scalindua brodae, obtained using differential coverage binning of sequence data from two enrichment reactors.</title>
        <authorList>
            <person name="Speth D.R."/>
            <person name="Russ L."/>
            <person name="Kartal B."/>
            <person name="Op den Camp H.J."/>
            <person name="Dutilh B.E."/>
            <person name="Jetten M.S."/>
        </authorList>
    </citation>
    <scope>NUCLEOTIDE SEQUENCE [LARGE SCALE GENOMIC DNA]</scope>
    <source>
        <strain evidence="3">RU1</strain>
    </source>
</reference>
<dbReference type="NCBIfam" id="TIGR02385">
    <property type="entry name" value="RelE_StbE"/>
    <property type="match status" value="1"/>
</dbReference>
<evidence type="ECO:0000313" key="4">
    <source>
        <dbReference type="Proteomes" id="UP000030652"/>
    </source>
</evidence>
<evidence type="ECO:0000313" key="3">
    <source>
        <dbReference type="EMBL" id="KHE92501.1"/>
    </source>
</evidence>
<proteinExistence type="inferred from homology"/>
<dbReference type="Gene3D" id="3.30.2310.20">
    <property type="entry name" value="RelE-like"/>
    <property type="match status" value="1"/>
</dbReference>